<name>A0A2K8N7J7_9BACL</name>
<evidence type="ECO:0000256" key="3">
    <source>
        <dbReference type="PROSITE-ProRule" id="PRU01248"/>
    </source>
</evidence>
<accession>A0A2K8N7J7</accession>
<protein>
    <submittedName>
        <fullName evidence="6">Integrase</fullName>
    </submittedName>
</protein>
<dbReference type="Gene3D" id="1.10.443.10">
    <property type="entry name" value="Intergrase catalytic core"/>
    <property type="match status" value="1"/>
</dbReference>
<dbReference type="InterPro" id="IPR002104">
    <property type="entry name" value="Integrase_catalytic"/>
</dbReference>
<gene>
    <name evidence="6" type="ORF">CVV65_07510</name>
</gene>
<keyword evidence="2" id="KW-0233">DNA recombination</keyword>
<evidence type="ECO:0000256" key="1">
    <source>
        <dbReference type="ARBA" id="ARBA00023125"/>
    </source>
</evidence>
<dbReference type="GO" id="GO:0006310">
    <property type="term" value="P:DNA recombination"/>
    <property type="evidence" value="ECO:0007669"/>
    <property type="project" value="UniProtKB-KW"/>
</dbReference>
<evidence type="ECO:0000313" key="7">
    <source>
        <dbReference type="Proteomes" id="UP000231932"/>
    </source>
</evidence>
<sequence>MPRIRSTKHSVQANAWQQAVEEYLLYRKADGLRESTLKAQRETLALFFRRYPEAWNDPQKAVLQFLSEDIKPSTYNYRLTYLKSFFDWCIEQGFFQENPVKRFKKRKTDHRIVQLDETIMTKLLQLPDKSTFAGLRDYALFLLTLDTGIRPREAFQLTKDDINLRSCEVYVRADVSKTKISRTLPISPMTVKAIRQLINARHPAWKDDVPIFTSADGTPLTKNSWGDRLEMYSKRLGVHIRPYDLRHTFALYFLRNGGHALALQRMMGVDRQVELTPVWH</sequence>
<dbReference type="GO" id="GO:0003677">
    <property type="term" value="F:DNA binding"/>
    <property type="evidence" value="ECO:0007669"/>
    <property type="project" value="UniProtKB-UniRule"/>
</dbReference>
<evidence type="ECO:0000256" key="2">
    <source>
        <dbReference type="ARBA" id="ARBA00023172"/>
    </source>
</evidence>
<dbReference type="AlphaFoldDB" id="A0A2K8N7J7"/>
<keyword evidence="1 3" id="KW-0238">DNA-binding</keyword>
<dbReference type="KEGG" id="kyr:CVV65_07510"/>
<dbReference type="EMBL" id="CP024955">
    <property type="protein sequence ID" value="ATY84787.1"/>
    <property type="molecule type" value="Genomic_DNA"/>
</dbReference>
<dbReference type="GO" id="GO:0015074">
    <property type="term" value="P:DNA integration"/>
    <property type="evidence" value="ECO:0007669"/>
    <property type="project" value="InterPro"/>
</dbReference>
<evidence type="ECO:0000259" key="4">
    <source>
        <dbReference type="PROSITE" id="PS51898"/>
    </source>
</evidence>
<dbReference type="InterPro" id="IPR044068">
    <property type="entry name" value="CB"/>
</dbReference>
<dbReference type="PANTHER" id="PTHR30349:SF88">
    <property type="entry name" value="BLL1584 PROTEIN"/>
    <property type="match status" value="1"/>
</dbReference>
<dbReference type="Gene3D" id="1.10.150.130">
    <property type="match status" value="1"/>
</dbReference>
<dbReference type="PANTHER" id="PTHR30349">
    <property type="entry name" value="PHAGE INTEGRASE-RELATED"/>
    <property type="match status" value="1"/>
</dbReference>
<dbReference type="InterPro" id="IPR010998">
    <property type="entry name" value="Integrase_recombinase_N"/>
</dbReference>
<dbReference type="PROSITE" id="PS51900">
    <property type="entry name" value="CB"/>
    <property type="match status" value="1"/>
</dbReference>
<proteinExistence type="predicted"/>
<evidence type="ECO:0000313" key="6">
    <source>
        <dbReference type="EMBL" id="ATY84787.1"/>
    </source>
</evidence>
<dbReference type="Pfam" id="PF00589">
    <property type="entry name" value="Phage_integrase"/>
    <property type="match status" value="1"/>
</dbReference>
<dbReference type="OrthoDB" id="107900at2"/>
<feature type="domain" description="Tyr recombinase" evidence="4">
    <location>
        <begin position="110"/>
        <end position="280"/>
    </location>
</feature>
<dbReference type="PROSITE" id="PS51898">
    <property type="entry name" value="TYR_RECOMBINASE"/>
    <property type="match status" value="1"/>
</dbReference>
<dbReference type="InterPro" id="IPR013762">
    <property type="entry name" value="Integrase-like_cat_sf"/>
</dbReference>
<feature type="domain" description="Core-binding (CB)" evidence="5">
    <location>
        <begin position="14"/>
        <end position="90"/>
    </location>
</feature>
<organism evidence="6 7">
    <name type="scientific">Kyrpidia spormannii</name>
    <dbReference type="NCBI Taxonomy" id="2055160"/>
    <lineage>
        <taxon>Bacteria</taxon>
        <taxon>Bacillati</taxon>
        <taxon>Bacillota</taxon>
        <taxon>Bacilli</taxon>
        <taxon>Bacillales</taxon>
        <taxon>Alicyclobacillaceae</taxon>
        <taxon>Kyrpidia</taxon>
    </lineage>
</organism>
<keyword evidence="7" id="KW-1185">Reference proteome</keyword>
<dbReference type="InterPro" id="IPR011010">
    <property type="entry name" value="DNA_brk_join_enz"/>
</dbReference>
<evidence type="ECO:0000259" key="5">
    <source>
        <dbReference type="PROSITE" id="PS51900"/>
    </source>
</evidence>
<reference evidence="7" key="1">
    <citation type="submission" date="2017-11" db="EMBL/GenBank/DDBJ databases">
        <title>Complete Genome Sequence of Kyrpidia sp. Strain EA-1, a thermophilic, hydrogen-oxidizing Bacterium, isolated from the Azores.</title>
        <authorList>
            <person name="Reiner J.E."/>
            <person name="Lapp C.J."/>
            <person name="Bunk B."/>
            <person name="Gescher J."/>
        </authorList>
    </citation>
    <scope>NUCLEOTIDE SEQUENCE [LARGE SCALE GENOMIC DNA]</scope>
    <source>
        <strain evidence="7">EA-1</strain>
    </source>
</reference>
<dbReference type="CDD" id="cd00397">
    <property type="entry name" value="DNA_BRE_C"/>
    <property type="match status" value="1"/>
</dbReference>
<dbReference type="RefSeq" id="WP_100667597.1">
    <property type="nucleotide sequence ID" value="NZ_CP024955.1"/>
</dbReference>
<dbReference type="Proteomes" id="UP000231932">
    <property type="component" value="Chromosome"/>
</dbReference>
<dbReference type="InterPro" id="IPR050090">
    <property type="entry name" value="Tyrosine_recombinase_XerCD"/>
</dbReference>
<dbReference type="SUPFAM" id="SSF56349">
    <property type="entry name" value="DNA breaking-rejoining enzymes"/>
    <property type="match status" value="1"/>
</dbReference>